<dbReference type="RefSeq" id="WP_044784099.1">
    <property type="nucleotide sequence ID" value="NZ_BDLJ01000058.1"/>
</dbReference>
<feature type="domain" description="Transcription regulator TrmB N-terminal" evidence="1">
    <location>
        <begin position="4"/>
        <end position="52"/>
    </location>
</feature>
<protein>
    <submittedName>
        <fullName evidence="2">MarR family transcriptional regulator</fullName>
    </submittedName>
</protein>
<dbReference type="Proteomes" id="UP000711811">
    <property type="component" value="Unassembled WGS sequence"/>
</dbReference>
<dbReference type="Gene3D" id="1.10.10.10">
    <property type="entry name" value="Winged helix-like DNA-binding domain superfamily/Winged helix DNA-binding domain"/>
    <property type="match status" value="1"/>
</dbReference>
<organism evidence="2 3">
    <name type="scientific">Escherichia coli</name>
    <dbReference type="NCBI Taxonomy" id="562"/>
    <lineage>
        <taxon>Bacteria</taxon>
        <taxon>Pseudomonadati</taxon>
        <taxon>Pseudomonadota</taxon>
        <taxon>Gammaproteobacteria</taxon>
        <taxon>Enterobacterales</taxon>
        <taxon>Enterobacteriaceae</taxon>
        <taxon>Escherichia</taxon>
    </lineage>
</organism>
<comment type="caution">
    <text evidence="2">The sequence shown here is derived from an EMBL/GenBank/DDBJ whole genome shotgun (WGS) entry which is preliminary data.</text>
</comment>
<sequence length="73" mass="8071">MIKLSEEECDVLEFLLASGRNTARSVAETLQMSPATVVEILKRLETEGLVKQLNGFWSAQEERNTGGKNGKCD</sequence>
<evidence type="ECO:0000313" key="3">
    <source>
        <dbReference type="Proteomes" id="UP000711811"/>
    </source>
</evidence>
<dbReference type="InterPro" id="IPR002831">
    <property type="entry name" value="Tscrpt_reg_TrmB_N"/>
</dbReference>
<proteinExistence type="predicted"/>
<dbReference type="Pfam" id="PF01978">
    <property type="entry name" value="TrmB"/>
    <property type="match status" value="1"/>
</dbReference>
<name>A0AAN3KV68_ECOLX</name>
<evidence type="ECO:0000313" key="2">
    <source>
        <dbReference type="EMBL" id="EFJ6483599.1"/>
    </source>
</evidence>
<dbReference type="EMBL" id="AATCLQ010000039">
    <property type="protein sequence ID" value="EFJ6483599.1"/>
    <property type="molecule type" value="Genomic_DNA"/>
</dbReference>
<reference evidence="2" key="1">
    <citation type="submission" date="2020-02" db="EMBL/GenBank/DDBJ databases">
        <authorList>
            <person name="Ashton P.M."/>
            <person name="Dallman T."/>
            <person name="Nair S."/>
            <person name="De Pinna E."/>
            <person name="Peters T."/>
            <person name="Grant K."/>
        </authorList>
    </citation>
    <scope>NUCLEOTIDE SEQUENCE</scope>
    <source>
        <strain evidence="2">93335</strain>
    </source>
</reference>
<gene>
    <name evidence="2" type="ORF">A2J79_004004</name>
</gene>
<dbReference type="AlphaFoldDB" id="A0AAN3KV68"/>
<dbReference type="InterPro" id="IPR036390">
    <property type="entry name" value="WH_DNA-bd_sf"/>
</dbReference>
<dbReference type="SUPFAM" id="SSF46785">
    <property type="entry name" value="Winged helix' DNA-binding domain"/>
    <property type="match status" value="1"/>
</dbReference>
<accession>A0AAN3KV68</accession>
<evidence type="ECO:0000259" key="1">
    <source>
        <dbReference type="Pfam" id="PF01978"/>
    </source>
</evidence>
<dbReference type="InterPro" id="IPR036388">
    <property type="entry name" value="WH-like_DNA-bd_sf"/>
</dbReference>